<dbReference type="AlphaFoldDB" id="A0A1A9ZZH0"/>
<accession>A0A1A9ZZH0</accession>
<reference evidence="2" key="2">
    <citation type="submission" date="2020-05" db="UniProtKB">
        <authorList>
            <consortium name="EnsemblMetazoa"/>
        </authorList>
    </citation>
    <scope>IDENTIFICATION</scope>
    <source>
        <strain evidence="2">IAEA</strain>
    </source>
</reference>
<feature type="compositionally biased region" description="Polar residues" evidence="1">
    <location>
        <begin position="12"/>
        <end position="30"/>
    </location>
</feature>
<feature type="region of interest" description="Disordered" evidence="1">
    <location>
        <begin position="1"/>
        <end position="30"/>
    </location>
</feature>
<dbReference type="Proteomes" id="UP000092445">
    <property type="component" value="Unassembled WGS sequence"/>
</dbReference>
<dbReference type="EnsemblMetazoa" id="GPAI029765-RA">
    <property type="protein sequence ID" value="GPAI029765-PA"/>
    <property type="gene ID" value="GPAI029765"/>
</dbReference>
<dbReference type="VEuPathDB" id="VectorBase:GPAI029765"/>
<evidence type="ECO:0000313" key="3">
    <source>
        <dbReference type="Proteomes" id="UP000092445"/>
    </source>
</evidence>
<proteinExistence type="predicted"/>
<keyword evidence="3" id="KW-1185">Reference proteome</keyword>
<sequence length="112" mass="13060">MDQQHQHQQQQNVVFGSQRVNMNSSTPYSDATQTPLWTILLLSLYKAMFPSQSIMIKINCTKSRHHNYRSDKMPCANKTEKKRKDIGKVMKRRLRYDVDMMTDTAAAIKILV</sequence>
<protein>
    <submittedName>
        <fullName evidence="2">Uncharacterized protein</fullName>
    </submittedName>
</protein>
<name>A0A1A9ZZH0_GLOPL</name>
<evidence type="ECO:0000313" key="2">
    <source>
        <dbReference type="EnsemblMetazoa" id="GPAI029765-PA"/>
    </source>
</evidence>
<organism evidence="2 3">
    <name type="scientific">Glossina pallidipes</name>
    <name type="common">Tsetse fly</name>
    <dbReference type="NCBI Taxonomy" id="7398"/>
    <lineage>
        <taxon>Eukaryota</taxon>
        <taxon>Metazoa</taxon>
        <taxon>Ecdysozoa</taxon>
        <taxon>Arthropoda</taxon>
        <taxon>Hexapoda</taxon>
        <taxon>Insecta</taxon>
        <taxon>Pterygota</taxon>
        <taxon>Neoptera</taxon>
        <taxon>Endopterygota</taxon>
        <taxon>Diptera</taxon>
        <taxon>Brachycera</taxon>
        <taxon>Muscomorpha</taxon>
        <taxon>Hippoboscoidea</taxon>
        <taxon>Glossinidae</taxon>
        <taxon>Glossina</taxon>
    </lineage>
</organism>
<reference evidence="3" key="1">
    <citation type="submission" date="2014-03" db="EMBL/GenBank/DDBJ databases">
        <authorList>
            <person name="Aksoy S."/>
            <person name="Warren W."/>
            <person name="Wilson R.K."/>
        </authorList>
    </citation>
    <scope>NUCLEOTIDE SEQUENCE [LARGE SCALE GENOMIC DNA]</scope>
    <source>
        <strain evidence="3">IAEA</strain>
    </source>
</reference>
<evidence type="ECO:0000256" key="1">
    <source>
        <dbReference type="SAM" id="MobiDB-lite"/>
    </source>
</evidence>